<dbReference type="GO" id="GO:0016020">
    <property type="term" value="C:membrane"/>
    <property type="evidence" value="ECO:0007669"/>
    <property type="project" value="UniProtKB-SubCell"/>
</dbReference>
<name>A0A6A6X753_9PLEO</name>
<proteinExistence type="inferred from homology"/>
<organism evidence="9 10">
    <name type="scientific">Melanomma pulvis-pyrius CBS 109.77</name>
    <dbReference type="NCBI Taxonomy" id="1314802"/>
    <lineage>
        <taxon>Eukaryota</taxon>
        <taxon>Fungi</taxon>
        <taxon>Dikarya</taxon>
        <taxon>Ascomycota</taxon>
        <taxon>Pezizomycotina</taxon>
        <taxon>Dothideomycetes</taxon>
        <taxon>Pleosporomycetidae</taxon>
        <taxon>Pleosporales</taxon>
        <taxon>Melanommataceae</taxon>
        <taxon>Melanomma</taxon>
    </lineage>
</organism>
<accession>A0A6A6X753</accession>
<evidence type="ECO:0000256" key="3">
    <source>
        <dbReference type="ARBA" id="ARBA00022989"/>
    </source>
</evidence>
<evidence type="ECO:0000256" key="2">
    <source>
        <dbReference type="ARBA" id="ARBA00022692"/>
    </source>
</evidence>
<feature type="transmembrane region" description="Helical" evidence="7">
    <location>
        <begin position="144"/>
        <end position="164"/>
    </location>
</feature>
<keyword evidence="3 7" id="KW-1133">Transmembrane helix</keyword>
<comment type="subcellular location">
    <subcellularLocation>
        <location evidence="1">Membrane</location>
        <topology evidence="1">Multi-pass membrane protein</topology>
    </subcellularLocation>
</comment>
<dbReference type="Pfam" id="PF20684">
    <property type="entry name" value="Fung_rhodopsin"/>
    <property type="match status" value="1"/>
</dbReference>
<feature type="transmembrane region" description="Helical" evidence="7">
    <location>
        <begin position="197"/>
        <end position="217"/>
    </location>
</feature>
<feature type="region of interest" description="Disordered" evidence="6">
    <location>
        <begin position="317"/>
        <end position="344"/>
    </location>
</feature>
<gene>
    <name evidence="9" type="ORF">K505DRAFT_418599</name>
</gene>
<evidence type="ECO:0000256" key="4">
    <source>
        <dbReference type="ARBA" id="ARBA00023136"/>
    </source>
</evidence>
<dbReference type="EMBL" id="MU001980">
    <property type="protein sequence ID" value="KAF2792206.1"/>
    <property type="molecule type" value="Genomic_DNA"/>
</dbReference>
<evidence type="ECO:0000313" key="9">
    <source>
        <dbReference type="EMBL" id="KAF2792206.1"/>
    </source>
</evidence>
<dbReference type="InterPro" id="IPR049326">
    <property type="entry name" value="Rhodopsin_dom_fungi"/>
</dbReference>
<keyword evidence="2 7" id="KW-0812">Transmembrane</keyword>
<evidence type="ECO:0000256" key="6">
    <source>
        <dbReference type="SAM" id="MobiDB-lite"/>
    </source>
</evidence>
<dbReference type="AlphaFoldDB" id="A0A6A6X753"/>
<feature type="transmembrane region" description="Helical" evidence="7">
    <location>
        <begin position="31"/>
        <end position="52"/>
    </location>
</feature>
<evidence type="ECO:0000259" key="8">
    <source>
        <dbReference type="Pfam" id="PF20684"/>
    </source>
</evidence>
<feature type="compositionally biased region" description="Basic and acidic residues" evidence="6">
    <location>
        <begin position="328"/>
        <end position="344"/>
    </location>
</feature>
<dbReference type="PANTHER" id="PTHR33048">
    <property type="entry name" value="PTH11-LIKE INTEGRAL MEMBRANE PROTEIN (AFU_ORTHOLOGUE AFUA_5G11245)"/>
    <property type="match status" value="1"/>
</dbReference>
<feature type="transmembrane region" description="Helical" evidence="7">
    <location>
        <begin position="107"/>
        <end position="132"/>
    </location>
</feature>
<feature type="domain" description="Rhodopsin" evidence="8">
    <location>
        <begin position="49"/>
        <end position="296"/>
    </location>
</feature>
<feature type="transmembrane region" description="Helical" evidence="7">
    <location>
        <begin position="64"/>
        <end position="83"/>
    </location>
</feature>
<dbReference type="Proteomes" id="UP000799757">
    <property type="component" value="Unassembled WGS sequence"/>
</dbReference>
<evidence type="ECO:0000256" key="1">
    <source>
        <dbReference type="ARBA" id="ARBA00004141"/>
    </source>
</evidence>
<protein>
    <recommendedName>
        <fullName evidence="8">Rhodopsin domain-containing protein</fullName>
    </recommendedName>
</protein>
<dbReference type="OrthoDB" id="61113at2759"/>
<feature type="transmembrane region" description="Helical" evidence="7">
    <location>
        <begin position="229"/>
        <end position="248"/>
    </location>
</feature>
<keyword evidence="4 7" id="KW-0472">Membrane</keyword>
<dbReference type="PANTHER" id="PTHR33048:SF47">
    <property type="entry name" value="INTEGRAL MEMBRANE PROTEIN-RELATED"/>
    <property type="match status" value="1"/>
</dbReference>
<evidence type="ECO:0000256" key="7">
    <source>
        <dbReference type="SAM" id="Phobius"/>
    </source>
</evidence>
<feature type="transmembrane region" description="Helical" evidence="7">
    <location>
        <begin position="268"/>
        <end position="294"/>
    </location>
</feature>
<reference evidence="9" key="1">
    <citation type="journal article" date="2020" name="Stud. Mycol.">
        <title>101 Dothideomycetes genomes: a test case for predicting lifestyles and emergence of pathogens.</title>
        <authorList>
            <person name="Haridas S."/>
            <person name="Albert R."/>
            <person name="Binder M."/>
            <person name="Bloem J."/>
            <person name="Labutti K."/>
            <person name="Salamov A."/>
            <person name="Andreopoulos B."/>
            <person name="Baker S."/>
            <person name="Barry K."/>
            <person name="Bills G."/>
            <person name="Bluhm B."/>
            <person name="Cannon C."/>
            <person name="Castanera R."/>
            <person name="Culley D."/>
            <person name="Daum C."/>
            <person name="Ezra D."/>
            <person name="Gonzalez J."/>
            <person name="Henrissat B."/>
            <person name="Kuo A."/>
            <person name="Liang C."/>
            <person name="Lipzen A."/>
            <person name="Lutzoni F."/>
            <person name="Magnuson J."/>
            <person name="Mondo S."/>
            <person name="Nolan M."/>
            <person name="Ohm R."/>
            <person name="Pangilinan J."/>
            <person name="Park H.-J."/>
            <person name="Ramirez L."/>
            <person name="Alfaro M."/>
            <person name="Sun H."/>
            <person name="Tritt A."/>
            <person name="Yoshinaga Y."/>
            <person name="Zwiers L.-H."/>
            <person name="Turgeon B."/>
            <person name="Goodwin S."/>
            <person name="Spatafora J."/>
            <person name="Crous P."/>
            <person name="Grigoriev I."/>
        </authorList>
    </citation>
    <scope>NUCLEOTIDE SEQUENCE</scope>
    <source>
        <strain evidence="9">CBS 109.77</strain>
    </source>
</reference>
<evidence type="ECO:0000313" key="10">
    <source>
        <dbReference type="Proteomes" id="UP000799757"/>
    </source>
</evidence>
<comment type="similarity">
    <text evidence="5">Belongs to the SAT4 family.</text>
</comment>
<evidence type="ECO:0000256" key="5">
    <source>
        <dbReference type="ARBA" id="ARBA00038359"/>
    </source>
</evidence>
<sequence length="396" mass="44799">MPDLSSVFAEMMKNPPDPNGPIPISNLPETMYGAVLPFFIISWIAVLSRLYVRFWVIREPGWDDYTIIMAALANLSCMVGYIGSVENGGMGTHILYLTQARFRSTMIWLYVSSGGYAVTSTFVKVSLLCQYLRIFRAGKIRITCYVLLVLVSLWGFAYCFLSFFPCIPIRGFWDRTLTTAKCYGLGFGDIKAAKTSFISFAAMNMAFDIAIFLIPMVEYVKLGLGRKQVVALTGLLTLGSVVVLMSILRLWTAVRNHQDTLASMDFTWWFPLTLIISCIELDFAIICASLPIFWPKVVVYLAQIFVTNEVHVTHHSRLDDDADGGPRSGRDYEMDVSRSWRESSEENLTRAASLGKTPKTDYSDPFVVDHVVGKVQERTQVVVEPVPKKTWWRYRK</sequence>
<keyword evidence="10" id="KW-1185">Reference proteome</keyword>
<dbReference type="InterPro" id="IPR052337">
    <property type="entry name" value="SAT4-like"/>
</dbReference>